<organism evidence="1 2">
    <name type="scientific">Candidatus Bartonella washoeensis Sb944nv</name>
    <dbReference type="NCBI Taxonomy" id="1094563"/>
    <lineage>
        <taxon>Bacteria</taxon>
        <taxon>Pseudomonadati</taxon>
        <taxon>Pseudomonadota</taxon>
        <taxon>Alphaproteobacteria</taxon>
        <taxon>Hyphomicrobiales</taxon>
        <taxon>Bartonellaceae</taxon>
        <taxon>Bartonella</taxon>
    </lineage>
</organism>
<dbReference type="AlphaFoldDB" id="J0Q2U2"/>
<proteinExistence type="predicted"/>
<accession>J0Q2U2</accession>
<name>J0Q2U2_9HYPH</name>
<evidence type="ECO:0000313" key="2">
    <source>
        <dbReference type="Proteomes" id="UP000008947"/>
    </source>
</evidence>
<dbReference type="PATRIC" id="fig|1094563.3.peg.1044"/>
<gene>
    <name evidence="1" type="ORF">MCQ_00917</name>
</gene>
<protein>
    <submittedName>
        <fullName evidence="1">Uncharacterized protein</fullName>
    </submittedName>
</protein>
<comment type="caution">
    <text evidence="1">The sequence shown here is derived from an EMBL/GenBank/DDBJ whole genome shotgun (WGS) entry which is preliminary data.</text>
</comment>
<evidence type="ECO:0000313" key="1">
    <source>
        <dbReference type="EMBL" id="EJF79376.1"/>
    </source>
</evidence>
<dbReference type="Proteomes" id="UP000008947">
    <property type="component" value="Unassembled WGS sequence"/>
</dbReference>
<dbReference type="EMBL" id="AILU01000023">
    <property type="protein sequence ID" value="EJF79376.1"/>
    <property type="molecule type" value="Genomic_DNA"/>
</dbReference>
<dbReference type="RefSeq" id="WP_006923839.1">
    <property type="nucleotide sequence ID" value="NZ_JH725023.1"/>
</dbReference>
<sequence length="42" mass="4865">MAQKRIPEHIIQSAKEITGRPDHIDLPFFLFDADNALKKQKC</sequence>
<keyword evidence="2" id="KW-1185">Reference proteome</keyword>
<dbReference type="HOGENOM" id="CLU_3247784_0_0_5"/>
<reference evidence="1 2" key="1">
    <citation type="submission" date="2012-03" db="EMBL/GenBank/DDBJ databases">
        <title>The Genome Sequence of Bartonella washoensis Sb944nv.</title>
        <authorList>
            <consortium name="The Broad Institute Genome Sequencing Platform"/>
            <consortium name="The Broad Institute Genome Sequencing Center for Infectious Disease"/>
            <person name="Feldgarden M."/>
            <person name="Kirby J."/>
            <person name="Kosoy M."/>
            <person name="Birtles R."/>
            <person name="Probert W.S."/>
            <person name="Chiaraviglio L."/>
            <person name="Young S.K."/>
            <person name="Zeng Q."/>
            <person name="Gargeya S."/>
            <person name="Fitzgerald M."/>
            <person name="Haas B."/>
            <person name="Abouelleil A."/>
            <person name="Alvarado L."/>
            <person name="Arachchi H.M."/>
            <person name="Berlin A."/>
            <person name="Chapman S.B."/>
            <person name="Gearin G."/>
            <person name="Goldberg J."/>
            <person name="Griggs A."/>
            <person name="Gujja S."/>
            <person name="Hansen M."/>
            <person name="Heiman D."/>
            <person name="Howarth C."/>
            <person name="Larimer J."/>
            <person name="Lui A."/>
            <person name="MacDonald P.J.P."/>
            <person name="McCowen C."/>
            <person name="Montmayeur A."/>
            <person name="Murphy C."/>
            <person name="Neiman D."/>
            <person name="Pearson M."/>
            <person name="Priest M."/>
            <person name="Roberts A."/>
            <person name="Saif S."/>
            <person name="Shea T."/>
            <person name="Sisk P."/>
            <person name="Stolte C."/>
            <person name="Sykes S."/>
            <person name="Wortman J."/>
            <person name="Nusbaum C."/>
            <person name="Birren B."/>
        </authorList>
    </citation>
    <scope>NUCLEOTIDE SEQUENCE [LARGE SCALE GENOMIC DNA]</scope>
    <source>
        <strain evidence="1 2">Sb944nv</strain>
    </source>
</reference>